<reference evidence="1 2" key="1">
    <citation type="submission" date="2018-06" db="EMBL/GenBank/DDBJ databases">
        <title>Comparative genomics reveals the genomic features of Rhizophagus irregularis, R. cerebriforme, R. diaphanum and Gigaspora rosea, and their symbiotic lifestyle signature.</title>
        <authorList>
            <person name="Morin E."/>
            <person name="San Clemente H."/>
            <person name="Chen E.C.H."/>
            <person name="De La Providencia I."/>
            <person name="Hainaut M."/>
            <person name="Kuo A."/>
            <person name="Kohler A."/>
            <person name="Murat C."/>
            <person name="Tang N."/>
            <person name="Roy S."/>
            <person name="Loubradou J."/>
            <person name="Henrissat B."/>
            <person name="Grigoriev I.V."/>
            <person name="Corradi N."/>
            <person name="Roux C."/>
            <person name="Martin F.M."/>
        </authorList>
    </citation>
    <scope>NUCLEOTIDE SEQUENCE [LARGE SCALE GENOMIC DNA]</scope>
    <source>
        <strain evidence="1 2">DAOM 194757</strain>
    </source>
</reference>
<evidence type="ECO:0000313" key="2">
    <source>
        <dbReference type="Proteomes" id="UP000266673"/>
    </source>
</evidence>
<gene>
    <name evidence="1" type="ORF">C2G38_2180418</name>
</gene>
<name>A0A397VBV9_9GLOM</name>
<protein>
    <submittedName>
        <fullName evidence="1">Uncharacterized protein</fullName>
    </submittedName>
</protein>
<proteinExistence type="predicted"/>
<sequence length="789" mass="92061">MNEEEKELVKYLKLDCGLQYQNGNFTHIEPLVENGQIKIEEYNEIWFYEPIEEKQISTWNTISEKIEILRNPQQCSIDNKTLTSQKQDSTNDKAYIKLLIPIFKVTYIGNPLDSFISDVKKSEKTELHQYFLAETILVGGGLIIKNVFDFKNKLELDPLKAHIIWTIDEIRSGRKHKKPFKKTLINDLSKLYDLNDNPLSDLKQLDDYISQIFSYKEFSMIAYEKVIPAFMRLDKQLKEEFMSLHKIPKEISFEVVERLVPGISGFHQEQNLKDCLMKNITINFLHWIKEYHLEYGLLVTPNGLVHSKEKVIEFLCEPKFDISELTLLRIYHVKNQMDLPPWTDKSDDNEKAISQITPFISTVFQDSNKSVGNEKAISQIMPFISTDSQDSKIKAIACNIIQEQLKVQININENEVKVSDQLKDDITKALGSNQPFIALTNVFKKYGYLFCKNYTFGNSLESISYSRKSTETKQEFKSFKRPGLPKEQTDLIKAWKDFQTKFNAKSFSDDHTIVKPEEIDIWLNSNNSEYAEAWHVVNRSRLITIWELLDSNIQEQIRKLFNTEQILMRGEELIPDQIIRYHRIKLDPPLRSNNYQVIGSIFFTSNHEKMDQIVKFQLMDCDGFSAIIEKPNIGDFKICWILIGSPLILEDFDNQFNHIKVLTNSMKIDLNKLRDLKVIEIDITGKNEEFSSNCIIATSLKFSTMNFEPNIQVILKSWSKKKIQLEIVDQYQLLLLEDESVPISCSLVWHAIYVMQQEVDPDNKLLQIPWMDLGHHLKPVIYSQCLLHT</sequence>
<dbReference type="Proteomes" id="UP000266673">
    <property type="component" value="Unassembled WGS sequence"/>
</dbReference>
<comment type="caution">
    <text evidence="1">The sequence shown here is derived from an EMBL/GenBank/DDBJ whole genome shotgun (WGS) entry which is preliminary data.</text>
</comment>
<dbReference type="STRING" id="44941.A0A397VBV9"/>
<dbReference type="AlphaFoldDB" id="A0A397VBV9"/>
<accession>A0A397VBV9</accession>
<evidence type="ECO:0000313" key="1">
    <source>
        <dbReference type="EMBL" id="RIB19964.1"/>
    </source>
</evidence>
<organism evidence="1 2">
    <name type="scientific">Gigaspora rosea</name>
    <dbReference type="NCBI Taxonomy" id="44941"/>
    <lineage>
        <taxon>Eukaryota</taxon>
        <taxon>Fungi</taxon>
        <taxon>Fungi incertae sedis</taxon>
        <taxon>Mucoromycota</taxon>
        <taxon>Glomeromycotina</taxon>
        <taxon>Glomeromycetes</taxon>
        <taxon>Diversisporales</taxon>
        <taxon>Gigasporaceae</taxon>
        <taxon>Gigaspora</taxon>
    </lineage>
</organism>
<dbReference type="OrthoDB" id="2428127at2759"/>
<dbReference type="EMBL" id="QKWP01000442">
    <property type="protein sequence ID" value="RIB19964.1"/>
    <property type="molecule type" value="Genomic_DNA"/>
</dbReference>
<keyword evidence="2" id="KW-1185">Reference proteome</keyword>